<proteinExistence type="predicted"/>
<dbReference type="InterPro" id="IPR004045">
    <property type="entry name" value="Glutathione_S-Trfase_N"/>
</dbReference>
<dbReference type="InterPro" id="IPR036249">
    <property type="entry name" value="Thioredoxin-like_sf"/>
</dbReference>
<dbReference type="PANTHER" id="PTHR44051">
    <property type="entry name" value="GLUTATHIONE S-TRANSFERASE-RELATED"/>
    <property type="match status" value="1"/>
</dbReference>
<keyword evidence="3" id="KW-1185">Reference proteome</keyword>
<accession>A0A1H2PIM5</accession>
<dbReference type="OrthoDB" id="8634103at2"/>
<dbReference type="Pfam" id="PF13417">
    <property type="entry name" value="GST_N_3"/>
    <property type="match status" value="1"/>
</dbReference>
<dbReference type="PANTHER" id="PTHR44051:SF8">
    <property type="entry name" value="GLUTATHIONE S-TRANSFERASE GSTA"/>
    <property type="match status" value="1"/>
</dbReference>
<dbReference type="CDD" id="cd03205">
    <property type="entry name" value="GST_C_6"/>
    <property type="match status" value="1"/>
</dbReference>
<evidence type="ECO:0000313" key="3">
    <source>
        <dbReference type="Proteomes" id="UP000243719"/>
    </source>
</evidence>
<name>A0A1H2PIM5_9BURK</name>
<dbReference type="SUPFAM" id="SSF52833">
    <property type="entry name" value="Thioredoxin-like"/>
    <property type="match status" value="1"/>
</dbReference>
<organism evidence="2 3">
    <name type="scientific">Chitinasiproducens palmae</name>
    <dbReference type="NCBI Taxonomy" id="1770053"/>
    <lineage>
        <taxon>Bacteria</taxon>
        <taxon>Pseudomonadati</taxon>
        <taxon>Pseudomonadota</taxon>
        <taxon>Betaproteobacteria</taxon>
        <taxon>Burkholderiales</taxon>
        <taxon>Burkholderiaceae</taxon>
        <taxon>Chitinasiproducens</taxon>
    </lineage>
</organism>
<protein>
    <submittedName>
        <fullName evidence="2">Glutathione S-transferase</fullName>
    </submittedName>
</protein>
<dbReference type="AlphaFoldDB" id="A0A1H2PIM5"/>
<dbReference type="Proteomes" id="UP000243719">
    <property type="component" value="Unassembled WGS sequence"/>
</dbReference>
<dbReference type="Gene3D" id="1.20.1050.10">
    <property type="match status" value="1"/>
</dbReference>
<evidence type="ECO:0000259" key="1">
    <source>
        <dbReference type="PROSITE" id="PS50404"/>
    </source>
</evidence>
<evidence type="ECO:0000313" key="2">
    <source>
        <dbReference type="EMBL" id="SDV46093.1"/>
    </source>
</evidence>
<sequence>MKLYGMLDSPYVRRVAISLRMLDIAFEQHSVSVFSAFDQFHAVNPVVKAPTLVLDDGATLMDSTLILDYLESIVSPGRRLLAAEPVERFAALQRIGLALAACEKTVQIVYEHNLRPSEKQHQPWLDRVHAQLAAAYRALEVALVARPPLIDSERTDQASLTAAVAWRFTAEKLPGIVDPVAHPALQAWSVEAEALPAFLASPYP</sequence>
<reference evidence="3" key="1">
    <citation type="submission" date="2016-09" db="EMBL/GenBank/DDBJ databases">
        <authorList>
            <person name="Varghese N."/>
            <person name="Submissions S."/>
        </authorList>
    </citation>
    <scope>NUCLEOTIDE SEQUENCE [LARGE SCALE GENOMIC DNA]</scope>
    <source>
        <strain evidence="3">JS23</strain>
    </source>
</reference>
<dbReference type="RefSeq" id="WP_091903456.1">
    <property type="nucleotide sequence ID" value="NZ_FNLO01000001.1"/>
</dbReference>
<dbReference type="EMBL" id="FNLO01000001">
    <property type="protein sequence ID" value="SDV46093.1"/>
    <property type="molecule type" value="Genomic_DNA"/>
</dbReference>
<feature type="domain" description="GST N-terminal" evidence="1">
    <location>
        <begin position="1"/>
        <end position="78"/>
    </location>
</feature>
<dbReference type="SUPFAM" id="SSF47616">
    <property type="entry name" value="GST C-terminal domain-like"/>
    <property type="match status" value="1"/>
</dbReference>
<dbReference type="Gene3D" id="3.40.30.10">
    <property type="entry name" value="Glutaredoxin"/>
    <property type="match status" value="1"/>
</dbReference>
<keyword evidence="2" id="KW-0808">Transferase</keyword>
<dbReference type="PROSITE" id="PS50404">
    <property type="entry name" value="GST_NTER"/>
    <property type="match status" value="1"/>
</dbReference>
<gene>
    <name evidence="2" type="ORF">SAMN05216551_10169</name>
</gene>
<dbReference type="STRING" id="1770053.SAMN05216551_10169"/>
<dbReference type="GO" id="GO:0016740">
    <property type="term" value="F:transferase activity"/>
    <property type="evidence" value="ECO:0007669"/>
    <property type="project" value="UniProtKB-KW"/>
</dbReference>
<dbReference type="InterPro" id="IPR036282">
    <property type="entry name" value="Glutathione-S-Trfase_C_sf"/>
</dbReference>